<dbReference type="AlphaFoldDB" id="C8NCS4"/>
<comment type="caution">
    <text evidence="3">The sequence shown here is derived from an EMBL/GenBank/DDBJ whole genome shotgun (WGS) entry which is preliminary data.</text>
</comment>
<evidence type="ECO:0000259" key="2">
    <source>
        <dbReference type="PROSITE" id="PS50835"/>
    </source>
</evidence>
<feature type="region of interest" description="Disordered" evidence="1">
    <location>
        <begin position="1"/>
        <end position="26"/>
    </location>
</feature>
<keyword evidence="4" id="KW-1185">Reference proteome</keyword>
<feature type="domain" description="Ig-like" evidence="2">
    <location>
        <begin position="67"/>
        <end position="146"/>
    </location>
</feature>
<feature type="compositionally biased region" description="Pro residues" evidence="1">
    <location>
        <begin position="60"/>
        <end position="72"/>
    </location>
</feature>
<evidence type="ECO:0000256" key="1">
    <source>
        <dbReference type="SAM" id="MobiDB-lite"/>
    </source>
</evidence>
<feature type="region of interest" description="Disordered" evidence="1">
    <location>
        <begin position="55"/>
        <end position="86"/>
    </location>
</feature>
<feature type="non-terminal residue" evidence="3">
    <location>
        <position position="146"/>
    </location>
</feature>
<reference evidence="3 4" key="1">
    <citation type="submission" date="2009-08" db="EMBL/GenBank/DDBJ databases">
        <authorList>
            <person name="Qin X."/>
            <person name="Bachman B."/>
            <person name="Battles P."/>
            <person name="Bell A."/>
            <person name="Bess C."/>
            <person name="Bickham C."/>
            <person name="Chaboub L."/>
            <person name="Chen D."/>
            <person name="Coyle M."/>
            <person name="Deiros D.R."/>
            <person name="Dinh H."/>
            <person name="Forbes L."/>
            <person name="Fowler G."/>
            <person name="Francisco L."/>
            <person name="Fu Q."/>
            <person name="Gubbala S."/>
            <person name="Hale W."/>
            <person name="Han Y."/>
            <person name="Hemphill L."/>
            <person name="Highlander S.K."/>
            <person name="Hirani K."/>
            <person name="Hogues M."/>
            <person name="Jackson L."/>
            <person name="Jakkamsetti A."/>
            <person name="Javaid M."/>
            <person name="Jiang H."/>
            <person name="Korchina V."/>
            <person name="Kovar C."/>
            <person name="Lara F."/>
            <person name="Lee S."/>
            <person name="Mata R."/>
            <person name="Mathew T."/>
            <person name="Moen C."/>
            <person name="Morales K."/>
            <person name="Munidasa M."/>
            <person name="Nazareth L."/>
            <person name="Ngo R."/>
            <person name="Nguyen L."/>
            <person name="Okwuonu G."/>
            <person name="Ongeri F."/>
            <person name="Patil S."/>
            <person name="Petrosino J."/>
            <person name="Pham C."/>
            <person name="Pham P."/>
            <person name="Pu L.-L."/>
            <person name="Puazo M."/>
            <person name="Raj R."/>
            <person name="Reid J."/>
            <person name="Rouhana J."/>
            <person name="Saada N."/>
            <person name="Shang Y."/>
            <person name="Simmons D."/>
            <person name="Thornton R."/>
            <person name="Warren J."/>
            <person name="Weissenberger G."/>
            <person name="Zhang J."/>
            <person name="Zhang L."/>
            <person name="Zhou C."/>
            <person name="Zhu D."/>
            <person name="Muzny D."/>
            <person name="Worley K."/>
            <person name="Gibbs R."/>
        </authorList>
    </citation>
    <scope>NUCLEOTIDE SEQUENCE [LARGE SCALE GENOMIC DNA]</scope>
    <source>
        <strain evidence="4">ATCC 15826 / DSM 8339 / NCTC 10426 / 6573</strain>
    </source>
</reference>
<dbReference type="PROSITE" id="PS50835">
    <property type="entry name" value="IG_LIKE"/>
    <property type="match status" value="1"/>
</dbReference>
<feature type="compositionally biased region" description="Polar residues" evidence="1">
    <location>
        <begin position="13"/>
        <end position="22"/>
    </location>
</feature>
<name>C8NCS4_CARH6</name>
<dbReference type="EMBL" id="ACKY01000124">
    <property type="protein sequence ID" value="EEV87582.1"/>
    <property type="molecule type" value="Genomic_DNA"/>
</dbReference>
<dbReference type="InterPro" id="IPR007110">
    <property type="entry name" value="Ig-like_dom"/>
</dbReference>
<protein>
    <recommendedName>
        <fullName evidence="2">Ig-like domain-containing protein</fullName>
    </recommendedName>
</protein>
<dbReference type="Proteomes" id="UP000004870">
    <property type="component" value="Unassembled WGS sequence"/>
</dbReference>
<accession>C8NCS4</accession>
<proteinExistence type="predicted"/>
<sequence length="146" mass="15587">MQYQWLRDGRPISGQTGSSYTLTKDDAGHKITVRATYKDNAGHDESPLSEATAAVADVPAPNPQPNPNPQPQPNHEGKITLSGEAKVGQTLTAAVSDDDGVPSNVQYQWLRDGQPINGQTGSSYTLTKDDAGHKITVRATYKDNAG</sequence>
<organism evidence="3 4">
    <name type="scientific">Cardiobacterium hominis (strain ATCC 15826 / DSM 8339 / NCTC 10426 / 6573)</name>
    <dbReference type="NCBI Taxonomy" id="638300"/>
    <lineage>
        <taxon>Bacteria</taxon>
        <taxon>Pseudomonadati</taxon>
        <taxon>Pseudomonadota</taxon>
        <taxon>Gammaproteobacteria</taxon>
        <taxon>Cardiobacteriales</taxon>
        <taxon>Cardiobacteriaceae</taxon>
        <taxon>Cardiobacterium</taxon>
    </lineage>
</organism>
<evidence type="ECO:0000313" key="4">
    <source>
        <dbReference type="Proteomes" id="UP000004870"/>
    </source>
</evidence>
<evidence type="ECO:0000313" key="3">
    <source>
        <dbReference type="EMBL" id="EEV87582.1"/>
    </source>
</evidence>
<gene>
    <name evidence="3" type="ORF">HMPREF0198_2302</name>
</gene>
<dbReference type="Gene3D" id="2.60.40.2700">
    <property type="match status" value="2"/>
</dbReference>
<dbReference type="HOGENOM" id="CLU_1781293_0_0_6"/>